<dbReference type="EMBL" id="JAMZIH010005075">
    <property type="protein sequence ID" value="KAJ1676074.1"/>
    <property type="molecule type" value="Genomic_DNA"/>
</dbReference>
<comment type="caution">
    <text evidence="1">The sequence shown here is derived from an EMBL/GenBank/DDBJ whole genome shotgun (WGS) entry which is preliminary data.</text>
</comment>
<feature type="non-terminal residue" evidence="1">
    <location>
        <position position="71"/>
    </location>
</feature>
<gene>
    <name evidence="1" type="ORF">EV182_008940</name>
</gene>
<name>A0ACC1HQ45_9FUNG</name>
<evidence type="ECO:0000313" key="1">
    <source>
        <dbReference type="EMBL" id="KAJ1676074.1"/>
    </source>
</evidence>
<sequence length="71" mass="8229">ARRLPIGPRAHRAHRRCLCRHRAPAQPHHLWSGGRHRDPHSPIPPLHCLDRQVQRPCRPLLPARERAVGSR</sequence>
<reference evidence="1" key="1">
    <citation type="submission" date="2022-06" db="EMBL/GenBank/DDBJ databases">
        <title>Phylogenomic reconstructions and comparative analyses of Kickxellomycotina fungi.</title>
        <authorList>
            <person name="Reynolds N.K."/>
            <person name="Stajich J.E."/>
            <person name="Barry K."/>
            <person name="Grigoriev I.V."/>
            <person name="Crous P."/>
            <person name="Smith M.E."/>
        </authorList>
    </citation>
    <scope>NUCLEOTIDE SEQUENCE</scope>
    <source>
        <strain evidence="1">RSA 2271</strain>
    </source>
</reference>
<organism evidence="1 2">
    <name type="scientific">Spiromyces aspiralis</name>
    <dbReference type="NCBI Taxonomy" id="68401"/>
    <lineage>
        <taxon>Eukaryota</taxon>
        <taxon>Fungi</taxon>
        <taxon>Fungi incertae sedis</taxon>
        <taxon>Zoopagomycota</taxon>
        <taxon>Kickxellomycotina</taxon>
        <taxon>Kickxellomycetes</taxon>
        <taxon>Kickxellales</taxon>
        <taxon>Kickxellaceae</taxon>
        <taxon>Spiromyces</taxon>
    </lineage>
</organism>
<dbReference type="Proteomes" id="UP001145114">
    <property type="component" value="Unassembled WGS sequence"/>
</dbReference>
<accession>A0ACC1HQ45</accession>
<keyword evidence="2" id="KW-1185">Reference proteome</keyword>
<protein>
    <submittedName>
        <fullName evidence="1">Uncharacterized protein</fullName>
    </submittedName>
</protein>
<feature type="non-terminal residue" evidence="1">
    <location>
        <position position="1"/>
    </location>
</feature>
<evidence type="ECO:0000313" key="2">
    <source>
        <dbReference type="Proteomes" id="UP001145114"/>
    </source>
</evidence>
<proteinExistence type="predicted"/>